<feature type="domain" description="Histidine kinase" evidence="6">
    <location>
        <begin position="157"/>
        <end position="369"/>
    </location>
</feature>
<name>A0A6N6MHQ2_9FLAO</name>
<dbReference type="PROSITE" id="PS50112">
    <property type="entry name" value="PAS"/>
    <property type="match status" value="1"/>
</dbReference>
<evidence type="ECO:0000313" key="9">
    <source>
        <dbReference type="EMBL" id="KAB1069041.1"/>
    </source>
</evidence>
<dbReference type="InterPro" id="IPR004358">
    <property type="entry name" value="Sig_transdc_His_kin-like_C"/>
</dbReference>
<accession>A0A6N6MHQ2</accession>
<dbReference type="PANTHER" id="PTHR43304">
    <property type="entry name" value="PHYTOCHROME-LIKE PROTEIN CPH1"/>
    <property type="match status" value="1"/>
</dbReference>
<dbReference type="PRINTS" id="PR00344">
    <property type="entry name" value="BCTRLSENSOR"/>
</dbReference>
<proteinExistence type="predicted"/>
<evidence type="ECO:0000256" key="4">
    <source>
        <dbReference type="ARBA" id="ARBA00022679"/>
    </source>
</evidence>
<dbReference type="Pfam" id="PF08447">
    <property type="entry name" value="PAS_3"/>
    <property type="match status" value="1"/>
</dbReference>
<dbReference type="EMBL" id="WAAT01000028">
    <property type="protein sequence ID" value="KAB1069041.1"/>
    <property type="molecule type" value="Genomic_DNA"/>
</dbReference>
<dbReference type="PROSITE" id="PS50113">
    <property type="entry name" value="PAC"/>
    <property type="match status" value="1"/>
</dbReference>
<protein>
    <recommendedName>
        <fullName evidence="2">histidine kinase</fullName>
        <ecNumber evidence="2">2.7.13.3</ecNumber>
    </recommendedName>
</protein>
<dbReference type="SUPFAM" id="SSF55785">
    <property type="entry name" value="PYP-like sensor domain (PAS domain)"/>
    <property type="match status" value="1"/>
</dbReference>
<dbReference type="InterPro" id="IPR003594">
    <property type="entry name" value="HATPase_dom"/>
</dbReference>
<feature type="domain" description="PAS" evidence="7">
    <location>
        <begin position="13"/>
        <end position="83"/>
    </location>
</feature>
<dbReference type="InterPro" id="IPR013655">
    <property type="entry name" value="PAS_fold_3"/>
</dbReference>
<reference evidence="9 10" key="1">
    <citation type="submission" date="2019-09" db="EMBL/GenBank/DDBJ databases">
        <authorList>
            <person name="Cao W.R."/>
        </authorList>
    </citation>
    <scope>NUCLEOTIDE SEQUENCE [LARGE SCALE GENOMIC DNA]</scope>
    <source>
        <strain evidence="9 10">B1N29</strain>
    </source>
</reference>
<dbReference type="Proteomes" id="UP000441333">
    <property type="component" value="Unassembled WGS sequence"/>
</dbReference>
<evidence type="ECO:0000259" key="8">
    <source>
        <dbReference type="PROSITE" id="PS50113"/>
    </source>
</evidence>
<dbReference type="SMART" id="SM00387">
    <property type="entry name" value="HATPase_c"/>
    <property type="match status" value="1"/>
</dbReference>
<comment type="caution">
    <text evidence="9">The sequence shown here is derived from an EMBL/GenBank/DDBJ whole genome shotgun (WGS) entry which is preliminary data.</text>
</comment>
<comment type="catalytic activity">
    <reaction evidence="1">
        <text>ATP + protein L-histidine = ADP + protein N-phospho-L-histidine.</text>
        <dbReference type="EC" id="2.7.13.3"/>
    </reaction>
</comment>
<dbReference type="CDD" id="cd00075">
    <property type="entry name" value="HATPase"/>
    <property type="match status" value="1"/>
</dbReference>
<dbReference type="AlphaFoldDB" id="A0A6N6MHQ2"/>
<organism evidence="9 10">
    <name type="scientific">Pseudotamlana haliotis</name>
    <dbReference type="NCBI Taxonomy" id="2614804"/>
    <lineage>
        <taxon>Bacteria</taxon>
        <taxon>Pseudomonadati</taxon>
        <taxon>Bacteroidota</taxon>
        <taxon>Flavobacteriia</taxon>
        <taxon>Flavobacteriales</taxon>
        <taxon>Flavobacteriaceae</taxon>
        <taxon>Pseudotamlana</taxon>
    </lineage>
</organism>
<dbReference type="PANTHER" id="PTHR43304:SF1">
    <property type="entry name" value="PAC DOMAIN-CONTAINING PROTEIN"/>
    <property type="match status" value="1"/>
</dbReference>
<evidence type="ECO:0000256" key="3">
    <source>
        <dbReference type="ARBA" id="ARBA00022553"/>
    </source>
</evidence>
<gene>
    <name evidence="9" type="ORF">F6U93_04615</name>
</gene>
<keyword evidence="10" id="KW-1185">Reference proteome</keyword>
<dbReference type="SUPFAM" id="SSF55874">
    <property type="entry name" value="ATPase domain of HSP90 chaperone/DNA topoisomerase II/histidine kinase"/>
    <property type="match status" value="1"/>
</dbReference>
<evidence type="ECO:0000256" key="2">
    <source>
        <dbReference type="ARBA" id="ARBA00012438"/>
    </source>
</evidence>
<dbReference type="SMART" id="SM00091">
    <property type="entry name" value="PAS"/>
    <property type="match status" value="1"/>
</dbReference>
<dbReference type="Pfam" id="PF02518">
    <property type="entry name" value="HATPase_c"/>
    <property type="match status" value="1"/>
</dbReference>
<keyword evidence="4" id="KW-0808">Transferase</keyword>
<dbReference type="InterPro" id="IPR001610">
    <property type="entry name" value="PAC"/>
</dbReference>
<dbReference type="PROSITE" id="PS50109">
    <property type="entry name" value="HIS_KIN"/>
    <property type="match status" value="1"/>
</dbReference>
<evidence type="ECO:0000313" key="10">
    <source>
        <dbReference type="Proteomes" id="UP000441333"/>
    </source>
</evidence>
<dbReference type="RefSeq" id="WP_150937298.1">
    <property type="nucleotide sequence ID" value="NZ_WAAT01000028.1"/>
</dbReference>
<evidence type="ECO:0000259" key="6">
    <source>
        <dbReference type="PROSITE" id="PS50109"/>
    </source>
</evidence>
<dbReference type="NCBIfam" id="TIGR00229">
    <property type="entry name" value="sensory_box"/>
    <property type="match status" value="1"/>
</dbReference>
<dbReference type="GO" id="GO:0004673">
    <property type="term" value="F:protein histidine kinase activity"/>
    <property type="evidence" value="ECO:0007669"/>
    <property type="project" value="UniProtKB-EC"/>
</dbReference>
<dbReference type="SMART" id="SM00086">
    <property type="entry name" value="PAC"/>
    <property type="match status" value="1"/>
</dbReference>
<keyword evidence="5" id="KW-0418">Kinase</keyword>
<dbReference type="CDD" id="cd00130">
    <property type="entry name" value="PAS"/>
    <property type="match status" value="1"/>
</dbReference>
<dbReference type="InterPro" id="IPR005467">
    <property type="entry name" value="His_kinase_dom"/>
</dbReference>
<dbReference type="InterPro" id="IPR036890">
    <property type="entry name" value="HATPase_C_sf"/>
</dbReference>
<dbReference type="Gene3D" id="3.30.565.10">
    <property type="entry name" value="Histidine kinase-like ATPase, C-terminal domain"/>
    <property type="match status" value="1"/>
</dbReference>
<dbReference type="InterPro" id="IPR035965">
    <property type="entry name" value="PAS-like_dom_sf"/>
</dbReference>
<feature type="domain" description="PAC" evidence="8">
    <location>
        <begin position="87"/>
        <end position="139"/>
    </location>
</feature>
<evidence type="ECO:0000259" key="7">
    <source>
        <dbReference type="PROSITE" id="PS50112"/>
    </source>
</evidence>
<keyword evidence="3" id="KW-0597">Phosphoprotein</keyword>
<dbReference type="EC" id="2.7.13.3" evidence="2"/>
<dbReference type="InterPro" id="IPR000014">
    <property type="entry name" value="PAS"/>
</dbReference>
<dbReference type="InterPro" id="IPR000700">
    <property type="entry name" value="PAS-assoc_C"/>
</dbReference>
<evidence type="ECO:0000256" key="5">
    <source>
        <dbReference type="ARBA" id="ARBA00022777"/>
    </source>
</evidence>
<dbReference type="InterPro" id="IPR052162">
    <property type="entry name" value="Sensor_kinase/Photoreceptor"/>
</dbReference>
<evidence type="ECO:0000256" key="1">
    <source>
        <dbReference type="ARBA" id="ARBA00000085"/>
    </source>
</evidence>
<sequence length="369" mass="42622">MKTLFSQSNFPDTYDSLESIFNNTYNGIAILTLDGDWIKVNDSVCELFGYNRLELFNMNIENIIFREDLGVHQIKYERLLQGKIKRYRVRQRYFHKDGSLIWVLISVSLIANTDGSPGQMIWQFSDITNRKRNQDKLKLMLSVVREQNERLTAFADIITHNLRSYSGNLSTIKKFLEEEFTWLKDNENFELLSHAIENLEDTVSHLTEVAKIKQVDPSELKHLNLYDYVDKAIHTVAAFAKNTSSQIINEVDEELLIKGIPAYLDSIILNFLTNAIKYRHESREAQIKLEALRKEGFVVLKITDNGQGIELEKYGDKLFQMYKTFHSHKDAIGIGLFITKNHIESLGGTVKVESEIGEGTEFSIYFRSA</sequence>
<dbReference type="Gene3D" id="3.30.450.20">
    <property type="entry name" value="PAS domain"/>
    <property type="match status" value="1"/>
</dbReference>